<name>A0A139B0Y8_GONPJ</name>
<dbReference type="Pfam" id="PF00373">
    <property type="entry name" value="FERM_M"/>
    <property type="match status" value="1"/>
</dbReference>
<dbReference type="GO" id="GO:0005886">
    <property type="term" value="C:plasma membrane"/>
    <property type="evidence" value="ECO:0007669"/>
    <property type="project" value="TreeGrafter"/>
</dbReference>
<feature type="region of interest" description="Disordered" evidence="1">
    <location>
        <begin position="1"/>
        <end position="29"/>
    </location>
</feature>
<dbReference type="Gene3D" id="3.10.20.90">
    <property type="entry name" value="Phosphatidylinositol 3-kinase Catalytic Subunit, Chain A, domain 1"/>
    <property type="match status" value="1"/>
</dbReference>
<evidence type="ECO:0000256" key="1">
    <source>
        <dbReference type="SAM" id="MobiDB-lite"/>
    </source>
</evidence>
<keyword evidence="4" id="KW-1185">Reference proteome</keyword>
<gene>
    <name evidence="3" type="ORF">M427DRAFT_50695</name>
</gene>
<sequence>MPRVGSIPTNVHQQLSTSESPTSGARDGANEIPPIFRHFNSQLNRCDCIVVRVRIYAGDVVKEQTLKFSDDEMLLVQDVHKAVADKEGLSETSRKMFAMWMVGSQVELQLRPYIDLFEMLSLWPRWVEKYTHHPNVTPASSPFSAPCKFHLSFRRECLVPKAKERKVAEEAAVRLLFGEARRNVLAGRYPCAVEDACVLAGVQMQLRHGDFDPRKHGDGFLSDQLEEFVPRSLIERLKPSDWEARIYDNHRKYKGRSPIICRMLYLQFVRQWPFYGSAFFPCCRTVPPGGFFEYRKENWLCAVNAEGISIVDVAKNKLVLHKDYSQLTWEWSPDTLVLSFPASTTPTPIRRPSSPTSLSPSPHDVAPGGFSHSTLLRFTLITPQAYLANNVGSRAVDEAVRREEDLEKVRRDQAAAVGQAVSSPESQGLAAGHPNQSHRSRAPTMGGLGPASVRGARPDGVWGQ</sequence>
<organism evidence="3 4">
    <name type="scientific">Gonapodya prolifera (strain JEL478)</name>
    <name type="common">Monoblepharis prolifera</name>
    <dbReference type="NCBI Taxonomy" id="1344416"/>
    <lineage>
        <taxon>Eukaryota</taxon>
        <taxon>Fungi</taxon>
        <taxon>Fungi incertae sedis</taxon>
        <taxon>Chytridiomycota</taxon>
        <taxon>Chytridiomycota incertae sedis</taxon>
        <taxon>Monoblepharidomycetes</taxon>
        <taxon>Monoblepharidales</taxon>
        <taxon>Gonapodyaceae</taxon>
        <taxon>Gonapodya</taxon>
    </lineage>
</organism>
<protein>
    <recommendedName>
        <fullName evidence="2">FERM domain-containing protein</fullName>
    </recommendedName>
</protein>
<dbReference type="STRING" id="1344416.A0A139B0Y8"/>
<dbReference type="Gene3D" id="1.20.80.10">
    <property type="match status" value="1"/>
</dbReference>
<proteinExistence type="predicted"/>
<dbReference type="InterPro" id="IPR035963">
    <property type="entry name" value="FERM_2"/>
</dbReference>
<dbReference type="OrthoDB" id="2142533at2759"/>
<dbReference type="InterPro" id="IPR019748">
    <property type="entry name" value="FERM_central"/>
</dbReference>
<feature type="region of interest" description="Disordered" evidence="1">
    <location>
        <begin position="343"/>
        <end position="366"/>
    </location>
</feature>
<dbReference type="Proteomes" id="UP000070544">
    <property type="component" value="Unassembled WGS sequence"/>
</dbReference>
<evidence type="ECO:0000313" key="3">
    <source>
        <dbReference type="EMBL" id="KXS22365.1"/>
    </source>
</evidence>
<dbReference type="InterPro" id="IPR014352">
    <property type="entry name" value="FERM/acyl-CoA-bd_prot_sf"/>
</dbReference>
<dbReference type="Gene3D" id="2.30.29.30">
    <property type="entry name" value="Pleckstrin-homology domain (PH domain)/Phosphotyrosine-binding domain (PTB)"/>
    <property type="match status" value="1"/>
</dbReference>
<dbReference type="AlphaFoldDB" id="A0A139B0Y8"/>
<dbReference type="InterPro" id="IPR000299">
    <property type="entry name" value="FERM_domain"/>
</dbReference>
<dbReference type="PANTHER" id="PTHR13283">
    <property type="entry name" value="KREV INTERACTION TRAPPED 1-RELATED"/>
    <property type="match status" value="1"/>
</dbReference>
<dbReference type="InterPro" id="IPR011993">
    <property type="entry name" value="PH-like_dom_sf"/>
</dbReference>
<feature type="domain" description="FERM" evidence="2">
    <location>
        <begin position="49"/>
        <end position="392"/>
    </location>
</feature>
<dbReference type="PROSITE" id="PS50057">
    <property type="entry name" value="FERM_3"/>
    <property type="match status" value="1"/>
</dbReference>
<dbReference type="InterPro" id="IPR019749">
    <property type="entry name" value="Band_41_domain"/>
</dbReference>
<dbReference type="CDD" id="cd14473">
    <property type="entry name" value="FERM_B-lobe"/>
    <property type="match status" value="1"/>
</dbReference>
<feature type="compositionally biased region" description="Low complexity" evidence="1">
    <location>
        <begin position="343"/>
        <end position="362"/>
    </location>
</feature>
<dbReference type="InterPro" id="IPR051594">
    <property type="entry name" value="KRIT1/FRMD8"/>
</dbReference>
<feature type="compositionally biased region" description="Polar residues" evidence="1">
    <location>
        <begin position="7"/>
        <end position="23"/>
    </location>
</feature>
<dbReference type="SMART" id="SM00295">
    <property type="entry name" value="B41"/>
    <property type="match status" value="1"/>
</dbReference>
<evidence type="ECO:0000313" key="4">
    <source>
        <dbReference type="Proteomes" id="UP000070544"/>
    </source>
</evidence>
<evidence type="ECO:0000259" key="2">
    <source>
        <dbReference type="PROSITE" id="PS50057"/>
    </source>
</evidence>
<dbReference type="OMA" id="WHEREFI"/>
<feature type="region of interest" description="Disordered" evidence="1">
    <location>
        <begin position="410"/>
        <end position="464"/>
    </location>
</feature>
<reference evidence="3 4" key="1">
    <citation type="journal article" date="2015" name="Genome Biol. Evol.">
        <title>Phylogenomic analyses indicate that early fungi evolved digesting cell walls of algal ancestors of land plants.</title>
        <authorList>
            <person name="Chang Y."/>
            <person name="Wang S."/>
            <person name="Sekimoto S."/>
            <person name="Aerts A.L."/>
            <person name="Choi C."/>
            <person name="Clum A."/>
            <person name="LaButti K.M."/>
            <person name="Lindquist E.A."/>
            <person name="Yee Ngan C."/>
            <person name="Ohm R.A."/>
            <person name="Salamov A.A."/>
            <person name="Grigoriev I.V."/>
            <person name="Spatafora J.W."/>
            <person name="Berbee M.L."/>
        </authorList>
    </citation>
    <scope>NUCLEOTIDE SEQUENCE [LARGE SCALE GENOMIC DNA]</scope>
    <source>
        <strain evidence="3 4">JEL478</strain>
    </source>
</reference>
<dbReference type="PANTHER" id="PTHR13283:SF10">
    <property type="entry name" value="FERM DOMAIN-CONTAINING PROTEIN 8"/>
    <property type="match status" value="1"/>
</dbReference>
<dbReference type="EMBL" id="KQ965731">
    <property type="protein sequence ID" value="KXS22365.1"/>
    <property type="molecule type" value="Genomic_DNA"/>
</dbReference>
<dbReference type="SUPFAM" id="SSF47031">
    <property type="entry name" value="Second domain of FERM"/>
    <property type="match status" value="1"/>
</dbReference>
<accession>A0A139B0Y8</accession>